<dbReference type="Proteomes" id="UP000199690">
    <property type="component" value="Unassembled WGS sequence"/>
</dbReference>
<evidence type="ECO:0008006" key="5">
    <source>
        <dbReference type="Google" id="ProtNLM"/>
    </source>
</evidence>
<accession>A0A1I1U0D0</accession>
<proteinExistence type="predicted"/>
<reference evidence="1" key="2">
    <citation type="submission" date="2016-10" db="EMBL/GenBank/DDBJ databases">
        <authorList>
            <person name="de Groot N.N."/>
        </authorList>
    </citation>
    <scope>NUCLEOTIDE SEQUENCE [LARGE SCALE GENOMIC DNA]</scope>
    <source>
        <strain evidence="1">ATCC 20501</strain>
    </source>
</reference>
<reference evidence="3 4" key="1">
    <citation type="submission" date="2016-10" db="EMBL/GenBank/DDBJ databases">
        <authorList>
            <person name="Varghese N."/>
            <person name="Submissions S."/>
        </authorList>
    </citation>
    <scope>NUCLEOTIDE SEQUENCE [LARGE SCALE GENOMIC DNA]</scope>
    <source>
        <strain evidence="4">ATCC 20501</strain>
        <strain evidence="2 3">CGMCC 4.3529</strain>
    </source>
</reference>
<accession>A0A1H6EBG7</accession>
<name>A0A1H6EBG7_9PSEU</name>
<dbReference type="RefSeq" id="WP_093352767.1">
    <property type="nucleotide sequence ID" value="NZ_FNVB01000010.1"/>
</dbReference>
<dbReference type="EMBL" id="FOME01000005">
    <property type="protein sequence ID" value="SFD64125.1"/>
    <property type="molecule type" value="Genomic_DNA"/>
</dbReference>
<dbReference type="Proteomes" id="UP000236729">
    <property type="component" value="Unassembled WGS sequence"/>
</dbReference>
<evidence type="ECO:0000313" key="3">
    <source>
        <dbReference type="Proteomes" id="UP000199690"/>
    </source>
</evidence>
<evidence type="ECO:0000313" key="2">
    <source>
        <dbReference type="EMBL" id="SFD64125.1"/>
    </source>
</evidence>
<sequence>MTCRDAERLLGPDELVAGLAAGEWVQPWHGVVVPAARAGDPVTRAAAALLRAGPHSVLSGPTAVAMHGCGPADEVVDVTIPYGREVRSQPDLTIHQAWVRECDVVELDGLRTQALDFAITDLLCTGDQRQALDCLEQALGRLGEGAERFRALVAERIARRRDRRGTRRASALLGLAWAKPRPALAAGIGGAR</sequence>
<gene>
    <name evidence="1" type="ORF">SAMN02982929_05950</name>
    <name evidence="2" type="ORF">SAMN05216506_105337</name>
</gene>
<evidence type="ECO:0000313" key="4">
    <source>
        <dbReference type="Proteomes" id="UP000236729"/>
    </source>
</evidence>
<organism evidence="1 4">
    <name type="scientific">Saccharopolyspora kobensis</name>
    <dbReference type="NCBI Taxonomy" id="146035"/>
    <lineage>
        <taxon>Bacteria</taxon>
        <taxon>Bacillati</taxon>
        <taxon>Actinomycetota</taxon>
        <taxon>Actinomycetes</taxon>
        <taxon>Pseudonocardiales</taxon>
        <taxon>Pseudonocardiaceae</taxon>
        <taxon>Saccharopolyspora</taxon>
    </lineage>
</organism>
<dbReference type="AlphaFoldDB" id="A0A1H6EBG7"/>
<keyword evidence="3" id="KW-1185">Reference proteome</keyword>
<dbReference type="EMBL" id="FNVB01000010">
    <property type="protein sequence ID" value="SEG94601.1"/>
    <property type="molecule type" value="Genomic_DNA"/>
</dbReference>
<evidence type="ECO:0000313" key="1">
    <source>
        <dbReference type="EMBL" id="SEG94601.1"/>
    </source>
</evidence>
<protein>
    <recommendedName>
        <fullName evidence="5">Transcriptional regulator, AbiEi antitoxin, Type IV TA system</fullName>
    </recommendedName>
</protein>